<proteinExistence type="inferred from homology"/>
<comment type="similarity">
    <text evidence="2">Belongs to the IFI6/IFI27 family.</text>
</comment>
<evidence type="ECO:0000256" key="4">
    <source>
        <dbReference type="ARBA" id="ARBA00022989"/>
    </source>
</evidence>
<organism evidence="6 7">
    <name type="scientific">Oedothorax gibbosus</name>
    <dbReference type="NCBI Taxonomy" id="931172"/>
    <lineage>
        <taxon>Eukaryota</taxon>
        <taxon>Metazoa</taxon>
        <taxon>Ecdysozoa</taxon>
        <taxon>Arthropoda</taxon>
        <taxon>Chelicerata</taxon>
        <taxon>Arachnida</taxon>
        <taxon>Araneae</taxon>
        <taxon>Araneomorphae</taxon>
        <taxon>Entelegynae</taxon>
        <taxon>Araneoidea</taxon>
        <taxon>Linyphiidae</taxon>
        <taxon>Erigoninae</taxon>
        <taxon>Oedothorax</taxon>
    </lineage>
</organism>
<comment type="subcellular location">
    <subcellularLocation>
        <location evidence="1">Membrane</location>
        <topology evidence="1">Multi-pass membrane protein</topology>
    </subcellularLocation>
</comment>
<evidence type="ECO:0000313" key="6">
    <source>
        <dbReference type="EMBL" id="KAG8177729.1"/>
    </source>
</evidence>
<evidence type="ECO:0000256" key="3">
    <source>
        <dbReference type="ARBA" id="ARBA00022692"/>
    </source>
</evidence>
<evidence type="ECO:0000256" key="1">
    <source>
        <dbReference type="ARBA" id="ARBA00004141"/>
    </source>
</evidence>
<dbReference type="GO" id="GO:0016020">
    <property type="term" value="C:membrane"/>
    <property type="evidence" value="ECO:0007669"/>
    <property type="project" value="UniProtKB-SubCell"/>
</dbReference>
<accession>A0AAV6U2B4</accession>
<keyword evidence="3" id="KW-0812">Transmembrane</keyword>
<sequence>MVVGTVLAVVGTAAAAVVGAVLFLPAAGFTTAGVASGSLAAATQSSIGSVAAGSIFATLQSAGVLGLAAGTKAAIAAAGGAVGGLLSNLFG</sequence>
<dbReference type="EMBL" id="JAFNEN010000757">
    <property type="protein sequence ID" value="KAG8177729.1"/>
    <property type="molecule type" value="Genomic_DNA"/>
</dbReference>
<evidence type="ECO:0000313" key="7">
    <source>
        <dbReference type="Proteomes" id="UP000827092"/>
    </source>
</evidence>
<dbReference type="InterPro" id="IPR038213">
    <property type="entry name" value="IFI6/IFI27-like_sf"/>
</dbReference>
<dbReference type="PANTHER" id="PTHR16932:SF18">
    <property type="entry name" value="INTERFERON, ALPHA-INDUCIBLE PROTEIN 27-LIKE 2"/>
    <property type="match status" value="1"/>
</dbReference>
<evidence type="ECO:0008006" key="8">
    <source>
        <dbReference type="Google" id="ProtNLM"/>
    </source>
</evidence>
<comment type="caution">
    <text evidence="6">The sequence shown here is derived from an EMBL/GenBank/DDBJ whole genome shotgun (WGS) entry which is preliminary data.</text>
</comment>
<keyword evidence="5" id="KW-0472">Membrane</keyword>
<evidence type="ECO:0000256" key="5">
    <source>
        <dbReference type="ARBA" id="ARBA00023136"/>
    </source>
</evidence>
<evidence type="ECO:0000256" key="2">
    <source>
        <dbReference type="ARBA" id="ARBA00007262"/>
    </source>
</evidence>
<protein>
    <recommendedName>
        <fullName evidence="8">Interferon alpha-inducible protein 27-like protein 2A</fullName>
    </recommendedName>
</protein>
<keyword evidence="4" id="KW-1133">Transmembrane helix</keyword>
<keyword evidence="7" id="KW-1185">Reference proteome</keyword>
<dbReference type="InterPro" id="IPR009311">
    <property type="entry name" value="IFI6/IFI27-like"/>
</dbReference>
<gene>
    <name evidence="6" type="ORF">JTE90_026571</name>
</gene>
<dbReference type="AlphaFoldDB" id="A0AAV6U2B4"/>
<dbReference type="PANTHER" id="PTHR16932">
    <property type="entry name" value="INTERFERON ALPHA-INDUCIBLE PROTEIN 27"/>
    <property type="match status" value="1"/>
</dbReference>
<dbReference type="Proteomes" id="UP000827092">
    <property type="component" value="Unassembled WGS sequence"/>
</dbReference>
<dbReference type="Gene3D" id="6.10.110.10">
    <property type="match status" value="1"/>
</dbReference>
<dbReference type="Pfam" id="PF06140">
    <property type="entry name" value="Ifi-6-16"/>
    <property type="match status" value="1"/>
</dbReference>
<name>A0AAV6U2B4_9ARAC</name>
<reference evidence="6 7" key="1">
    <citation type="journal article" date="2022" name="Nat. Ecol. Evol.">
        <title>A masculinizing supergene underlies an exaggerated male reproductive morph in a spider.</title>
        <authorList>
            <person name="Hendrickx F."/>
            <person name="De Corte Z."/>
            <person name="Sonet G."/>
            <person name="Van Belleghem S.M."/>
            <person name="Kostlbacher S."/>
            <person name="Vangestel C."/>
        </authorList>
    </citation>
    <scope>NUCLEOTIDE SEQUENCE [LARGE SCALE GENOMIC DNA]</scope>
    <source>
        <strain evidence="6">W744_W776</strain>
    </source>
</reference>